<evidence type="ECO:0000313" key="6">
    <source>
        <dbReference type="EMBL" id="CCO06755.1"/>
    </source>
</evidence>
<dbReference type="GO" id="GO:0016491">
    <property type="term" value="F:oxidoreductase activity"/>
    <property type="evidence" value="ECO:0007669"/>
    <property type="project" value="UniProtKB-KW"/>
</dbReference>
<dbReference type="EMBL" id="HF547348">
    <property type="protein sequence ID" value="CCO06755.1"/>
    <property type="molecule type" value="Genomic_DNA"/>
</dbReference>
<dbReference type="InterPro" id="IPR039650">
    <property type="entry name" value="HdrA-like"/>
</dbReference>
<keyword evidence="4" id="KW-0408">Iron</keyword>
<dbReference type="PANTHER" id="PTHR43498:SF1">
    <property type="entry name" value="COB--COM HETERODISULFIDE REDUCTASE IRON-SULFUR SUBUNIT A"/>
    <property type="match status" value="1"/>
</dbReference>
<keyword evidence="8" id="KW-1185">Reference proteome</keyword>
<evidence type="ECO:0000313" key="8">
    <source>
        <dbReference type="Proteomes" id="UP000191931"/>
    </source>
</evidence>
<dbReference type="GO" id="GO:0051539">
    <property type="term" value="F:4 iron, 4 sulfur cluster binding"/>
    <property type="evidence" value="ECO:0007669"/>
    <property type="project" value="UniProtKB-KW"/>
</dbReference>
<evidence type="ECO:0000256" key="3">
    <source>
        <dbReference type="ARBA" id="ARBA00023002"/>
    </source>
</evidence>
<evidence type="ECO:0008006" key="9">
    <source>
        <dbReference type="Google" id="ProtNLM"/>
    </source>
</evidence>
<name>L0R5F7_9BACT</name>
<evidence type="ECO:0000313" key="7">
    <source>
        <dbReference type="EMBL" id="SLM32806.1"/>
    </source>
</evidence>
<dbReference type="PANTHER" id="PTHR43498">
    <property type="entry name" value="FERREDOXIN:COB-COM HETERODISULFIDE REDUCTASE SUBUNIT A"/>
    <property type="match status" value="1"/>
</dbReference>
<evidence type="ECO:0000256" key="1">
    <source>
        <dbReference type="ARBA" id="ARBA00022485"/>
    </source>
</evidence>
<evidence type="ECO:0000256" key="5">
    <source>
        <dbReference type="ARBA" id="ARBA00023014"/>
    </source>
</evidence>
<gene>
    <name evidence="6" type="ORF">DEMABW1_80149</name>
    <name evidence="7" type="ORF">MTBBW1_80149</name>
</gene>
<proteinExistence type="predicted"/>
<dbReference type="PRINTS" id="PR00469">
    <property type="entry name" value="PNDRDTASEII"/>
</dbReference>
<keyword evidence="3" id="KW-0560">Oxidoreductase</keyword>
<dbReference type="OrthoDB" id="9777740at2"/>
<accession>L0R5F7</accession>
<organism evidence="6">
    <name type="scientific">Desulfamplus magnetovallimortis</name>
    <dbReference type="NCBI Taxonomy" id="1246637"/>
    <lineage>
        <taxon>Bacteria</taxon>
        <taxon>Pseudomonadati</taxon>
        <taxon>Thermodesulfobacteriota</taxon>
        <taxon>Desulfobacteria</taxon>
        <taxon>Desulfobacterales</taxon>
        <taxon>Desulfobacteraceae</taxon>
        <taxon>Desulfamplus</taxon>
    </lineage>
</organism>
<dbReference type="Gene3D" id="3.50.50.60">
    <property type="entry name" value="FAD/NAD(P)-binding domain"/>
    <property type="match status" value="1"/>
</dbReference>
<dbReference type="Proteomes" id="UP000191931">
    <property type="component" value="Unassembled WGS sequence"/>
</dbReference>
<dbReference type="AlphaFoldDB" id="L0R5F7"/>
<dbReference type="SUPFAM" id="SSF51905">
    <property type="entry name" value="FAD/NAD(P)-binding domain"/>
    <property type="match status" value="1"/>
</dbReference>
<evidence type="ECO:0000256" key="2">
    <source>
        <dbReference type="ARBA" id="ARBA00022723"/>
    </source>
</evidence>
<reference evidence="6" key="2">
    <citation type="submission" date="2012-12" db="EMBL/GenBank/DDBJ databases">
        <title>Region harboring genes involved in magnetosome formation of Candidatus Desulfamplus magnetosmortis.</title>
        <authorList>
            <person name="Lefevre C.T."/>
            <person name="Bazylinski D.A."/>
        </authorList>
    </citation>
    <scope>NUCLEOTIDE SEQUENCE</scope>
    <source>
        <strain evidence="6">BW-1</strain>
    </source>
</reference>
<evidence type="ECO:0000256" key="4">
    <source>
        <dbReference type="ARBA" id="ARBA00023004"/>
    </source>
</evidence>
<keyword evidence="5" id="KW-0411">Iron-sulfur</keyword>
<dbReference type="Pfam" id="PF12831">
    <property type="entry name" value="FAD_oxidored"/>
    <property type="match status" value="2"/>
</dbReference>
<dbReference type="GO" id="GO:0046872">
    <property type="term" value="F:metal ion binding"/>
    <property type="evidence" value="ECO:0007669"/>
    <property type="project" value="UniProtKB-KW"/>
</dbReference>
<protein>
    <recommendedName>
        <fullName evidence="9">FAD dependent oxidoreductase</fullName>
    </recommendedName>
</protein>
<sequence>MDGHQKYDVVVVGAGVSGMSAAITAAKLGLKTAIVEKKDVIGGVARDCFHTHMGGFFLNDPSSPFSLANHGICKDIHDALVGQYSKKVLVKRGKVELLAFEPSWLWGFLTDRIEEGRVSLHLLSKCESVIVEKGNIVSLKLFYSHDSSHEKEEIIILKADAFIDTTGNADLSFLCSPDAVFTPDRVQLGGYCFLLEGGFLKEFFLKIPYTARSIINELGWKKYLAFVTISLNELNKTWVVKFSLVDETEIPKCQYIFDQLMKRLNIEKTIRVLDRSEVFNPRVGLLSAGVGTVNYVSGNSTSKDGIETDVSCVPPQKGNLTLEFVKGTWPGEFWNPETGTQYEYHSPGRYYCVPKETLTSAFAENLFFGGRCISASVSAQSSIRVMGTCMATGELAAHCAAQYINSKSTPY</sequence>
<dbReference type="InterPro" id="IPR036188">
    <property type="entry name" value="FAD/NAD-bd_sf"/>
</dbReference>
<dbReference type="STRING" id="1246637.MTBBW1_80149"/>
<keyword evidence="1" id="KW-0004">4Fe-4S</keyword>
<dbReference type="RefSeq" id="WP_080798422.1">
    <property type="nucleotide sequence ID" value="NZ_LT828540.1"/>
</dbReference>
<reference evidence="7 8" key="3">
    <citation type="submission" date="2017-03" db="EMBL/GenBank/DDBJ databases">
        <authorList>
            <person name="Afonso C.L."/>
            <person name="Miller P.J."/>
            <person name="Scott M.A."/>
            <person name="Spackman E."/>
            <person name="Goraichik I."/>
            <person name="Dimitrov K.M."/>
            <person name="Suarez D.L."/>
            <person name="Swayne D.E."/>
        </authorList>
    </citation>
    <scope>NUCLEOTIDE SEQUENCE [LARGE SCALE GENOMIC DNA]</scope>
    <source>
        <strain evidence="7">PRJEB14757</strain>
    </source>
</reference>
<reference evidence="6" key="1">
    <citation type="submission" date="2012-10" db="EMBL/GenBank/DDBJ databases">
        <authorList>
            <person name="Lefevre C."/>
        </authorList>
    </citation>
    <scope>NUCLEOTIDE SEQUENCE</scope>
    <source>
        <strain evidence="6">BW-1</strain>
    </source>
</reference>
<dbReference type="EMBL" id="FWEV01000325">
    <property type="protein sequence ID" value="SLM32806.1"/>
    <property type="molecule type" value="Genomic_DNA"/>
</dbReference>
<keyword evidence="2" id="KW-0479">Metal-binding</keyword>